<dbReference type="RefSeq" id="XP_037165034.1">
    <property type="nucleotide sequence ID" value="XM_037308260.1"/>
</dbReference>
<comment type="caution">
    <text evidence="2">The sequence shown here is derived from an EMBL/GenBank/DDBJ whole genome shotgun (WGS) entry which is preliminary data.</text>
</comment>
<name>A0A8H6FVV8_9LECA</name>
<gene>
    <name evidence="2" type="ORF">HO173_006349</name>
</gene>
<accession>A0A8H6FVV8</accession>
<dbReference type="Pfam" id="PF22917">
    <property type="entry name" value="PRISE"/>
    <property type="match status" value="1"/>
</dbReference>
<dbReference type="InterPro" id="IPR055222">
    <property type="entry name" value="PRISE-like_Rossmann-fold"/>
</dbReference>
<dbReference type="EMBL" id="JACCJC010000024">
    <property type="protein sequence ID" value="KAF6235666.1"/>
    <property type="molecule type" value="Genomic_DNA"/>
</dbReference>
<dbReference type="GeneID" id="59288010"/>
<feature type="domain" description="PRISE-like Rossmann-fold" evidence="1">
    <location>
        <begin position="86"/>
        <end position="186"/>
    </location>
</feature>
<dbReference type="PANTHER" id="PTHR32487">
    <property type="entry name" value="3-OXO-DELTA(4,5)-STEROID 5-BETA-REDUCTASE"/>
    <property type="match status" value="1"/>
</dbReference>
<dbReference type="Gene3D" id="3.40.50.720">
    <property type="entry name" value="NAD(P)-binding Rossmann-like Domain"/>
    <property type="match status" value="1"/>
</dbReference>
<dbReference type="AlphaFoldDB" id="A0A8H6FVV8"/>
<reference evidence="2 3" key="1">
    <citation type="journal article" date="2020" name="Genomics">
        <title>Complete, high-quality genomes from long-read metagenomic sequencing of two wolf lichen thalli reveals enigmatic genome architecture.</title>
        <authorList>
            <person name="McKenzie S.K."/>
            <person name="Walston R.F."/>
            <person name="Allen J.L."/>
        </authorList>
    </citation>
    <scope>NUCLEOTIDE SEQUENCE [LARGE SCALE GENOMIC DNA]</scope>
    <source>
        <strain evidence="2">WasteWater2</strain>
    </source>
</reference>
<sequence length="189" mass="20886">MSSAIVTGTTGSPLLTSKSLVSLPKPVLVSSRTPGILGREIIHALGKDPKQWRTVHALSRSQKETYQSNLKHDTVDLTLDARVMAKQLEGVEAEHLFFAAYLQKDSDEESWNVNGAMSANFLNALDITGASKKLKPVIVTTGAKHYGVHLGCPKQPMEESDRWIEGEGRPSNFYYHQKRILSKKAKKSN</sequence>
<dbReference type="SUPFAM" id="SSF51735">
    <property type="entry name" value="NAD(P)-binding Rossmann-fold domains"/>
    <property type="match status" value="1"/>
</dbReference>
<dbReference type="OrthoDB" id="1731983at2759"/>
<keyword evidence="3" id="KW-1185">Reference proteome</keyword>
<dbReference type="InterPro" id="IPR036291">
    <property type="entry name" value="NAD(P)-bd_dom_sf"/>
</dbReference>
<dbReference type="Proteomes" id="UP000578531">
    <property type="component" value="Unassembled WGS sequence"/>
</dbReference>
<dbReference type="PANTHER" id="PTHR32487:SF0">
    <property type="entry name" value="3-OXO-DELTA(4,5)-STEROID 5-BETA-REDUCTASE"/>
    <property type="match status" value="1"/>
</dbReference>
<proteinExistence type="predicted"/>
<evidence type="ECO:0000259" key="1">
    <source>
        <dbReference type="Pfam" id="PF22917"/>
    </source>
</evidence>
<protein>
    <recommendedName>
        <fullName evidence="1">PRISE-like Rossmann-fold domain-containing protein</fullName>
    </recommendedName>
</protein>
<evidence type="ECO:0000313" key="3">
    <source>
        <dbReference type="Proteomes" id="UP000578531"/>
    </source>
</evidence>
<organism evidence="2 3">
    <name type="scientific">Letharia columbiana</name>
    <dbReference type="NCBI Taxonomy" id="112416"/>
    <lineage>
        <taxon>Eukaryota</taxon>
        <taxon>Fungi</taxon>
        <taxon>Dikarya</taxon>
        <taxon>Ascomycota</taxon>
        <taxon>Pezizomycotina</taxon>
        <taxon>Lecanoromycetes</taxon>
        <taxon>OSLEUM clade</taxon>
        <taxon>Lecanoromycetidae</taxon>
        <taxon>Lecanorales</taxon>
        <taxon>Lecanorineae</taxon>
        <taxon>Parmeliaceae</taxon>
        <taxon>Letharia</taxon>
    </lineage>
</organism>
<evidence type="ECO:0000313" key="2">
    <source>
        <dbReference type="EMBL" id="KAF6235666.1"/>
    </source>
</evidence>